<proteinExistence type="inferred from homology"/>
<feature type="chain" id="PRO_5046589066" evidence="10">
    <location>
        <begin position="32"/>
        <end position="604"/>
    </location>
</feature>
<dbReference type="RefSeq" id="WP_309797993.1">
    <property type="nucleotide sequence ID" value="NZ_BAAAHY010000005.1"/>
</dbReference>
<evidence type="ECO:0000256" key="7">
    <source>
        <dbReference type="ARBA" id="ARBA00023145"/>
    </source>
</evidence>
<dbReference type="CDD" id="cd11377">
    <property type="entry name" value="Pro-peptidase_S53"/>
    <property type="match status" value="1"/>
</dbReference>
<comment type="caution">
    <text evidence="8">Lacks conserved residue(s) required for the propagation of feature annotation.</text>
</comment>
<accession>A0ABU1JAX2</accession>
<feature type="signal peptide" evidence="10">
    <location>
        <begin position="1"/>
        <end position="31"/>
    </location>
</feature>
<comment type="caution">
    <text evidence="12">The sequence shown here is derived from an EMBL/GenBank/DDBJ whole genome shotgun (WGS) entry which is preliminary data.</text>
</comment>
<dbReference type="Gene3D" id="3.40.50.200">
    <property type="entry name" value="Peptidase S8/S53 domain"/>
    <property type="match status" value="1"/>
</dbReference>
<dbReference type="SUPFAM" id="SSF52743">
    <property type="entry name" value="Subtilisin-like"/>
    <property type="match status" value="1"/>
</dbReference>
<keyword evidence="6" id="KW-0106">Calcium</keyword>
<dbReference type="InterPro" id="IPR050819">
    <property type="entry name" value="Tripeptidyl-peptidase_I"/>
</dbReference>
<dbReference type="SUPFAM" id="SSF54897">
    <property type="entry name" value="Protease propeptides/inhibitors"/>
    <property type="match status" value="1"/>
</dbReference>
<feature type="region of interest" description="Disordered" evidence="9">
    <location>
        <begin position="387"/>
        <end position="419"/>
    </location>
</feature>
<dbReference type="InterPro" id="IPR023828">
    <property type="entry name" value="Peptidase_S8_Ser-AS"/>
</dbReference>
<dbReference type="PROSITE" id="PS51892">
    <property type="entry name" value="SUBTILASE"/>
    <property type="match status" value="1"/>
</dbReference>
<dbReference type="PROSITE" id="PS51695">
    <property type="entry name" value="SEDOLISIN"/>
    <property type="match status" value="1"/>
</dbReference>
<protein>
    <submittedName>
        <fullName evidence="12">Kumamolisin</fullName>
    </submittedName>
</protein>
<dbReference type="EMBL" id="JAVDQF010000001">
    <property type="protein sequence ID" value="MDR6269573.1"/>
    <property type="molecule type" value="Genomic_DNA"/>
</dbReference>
<evidence type="ECO:0000256" key="6">
    <source>
        <dbReference type="ARBA" id="ARBA00022837"/>
    </source>
</evidence>
<dbReference type="InterPro" id="IPR036852">
    <property type="entry name" value="Peptidase_S8/S53_dom_sf"/>
</dbReference>
<evidence type="ECO:0000259" key="11">
    <source>
        <dbReference type="PROSITE" id="PS51695"/>
    </source>
</evidence>
<dbReference type="PANTHER" id="PTHR14218">
    <property type="entry name" value="PROTEASE S8 TRIPEPTIDYL PEPTIDASE I CLN2"/>
    <property type="match status" value="1"/>
</dbReference>
<dbReference type="Proteomes" id="UP001185069">
    <property type="component" value="Unassembled WGS sequence"/>
</dbReference>
<keyword evidence="2" id="KW-0645">Protease</keyword>
<dbReference type="PANTHER" id="PTHR14218:SF15">
    <property type="entry name" value="TRIPEPTIDYL-PEPTIDASE 1"/>
    <property type="match status" value="1"/>
</dbReference>
<evidence type="ECO:0000256" key="8">
    <source>
        <dbReference type="PROSITE-ProRule" id="PRU01240"/>
    </source>
</evidence>
<evidence type="ECO:0000256" key="3">
    <source>
        <dbReference type="ARBA" id="ARBA00022723"/>
    </source>
</evidence>
<feature type="compositionally biased region" description="Low complexity" evidence="9">
    <location>
        <begin position="201"/>
        <end position="220"/>
    </location>
</feature>
<feature type="compositionally biased region" description="Polar residues" evidence="9">
    <location>
        <begin position="398"/>
        <end position="416"/>
    </location>
</feature>
<keyword evidence="7" id="KW-0865">Zymogen</keyword>
<dbReference type="Pfam" id="PF00082">
    <property type="entry name" value="Peptidase_S8"/>
    <property type="match status" value="1"/>
</dbReference>
<name>A0ABU1JAX2_9MICC</name>
<dbReference type="PROSITE" id="PS00138">
    <property type="entry name" value="SUBTILASE_SER"/>
    <property type="match status" value="1"/>
</dbReference>
<evidence type="ECO:0000256" key="4">
    <source>
        <dbReference type="ARBA" id="ARBA00022801"/>
    </source>
</evidence>
<evidence type="ECO:0000256" key="2">
    <source>
        <dbReference type="ARBA" id="ARBA00022670"/>
    </source>
</evidence>
<keyword evidence="3" id="KW-0479">Metal-binding</keyword>
<keyword evidence="5" id="KW-0720">Serine protease</keyword>
<dbReference type="InterPro" id="IPR015366">
    <property type="entry name" value="S53_propep"/>
</dbReference>
<evidence type="ECO:0000256" key="5">
    <source>
        <dbReference type="ARBA" id="ARBA00022825"/>
    </source>
</evidence>
<evidence type="ECO:0000256" key="9">
    <source>
        <dbReference type="SAM" id="MobiDB-lite"/>
    </source>
</evidence>
<evidence type="ECO:0000313" key="13">
    <source>
        <dbReference type="Proteomes" id="UP001185069"/>
    </source>
</evidence>
<keyword evidence="10" id="KW-0732">Signal</keyword>
<gene>
    <name evidence="12" type="ORF">JOE69_001811</name>
</gene>
<evidence type="ECO:0000313" key="12">
    <source>
        <dbReference type="EMBL" id="MDR6269573.1"/>
    </source>
</evidence>
<feature type="region of interest" description="Disordered" evidence="9">
    <location>
        <begin position="201"/>
        <end position="239"/>
    </location>
</feature>
<keyword evidence="4" id="KW-0378">Hydrolase</keyword>
<dbReference type="CDD" id="cd04056">
    <property type="entry name" value="Peptidases_S53"/>
    <property type="match status" value="1"/>
</dbReference>
<dbReference type="SMART" id="SM00944">
    <property type="entry name" value="Pro-kuma_activ"/>
    <property type="match status" value="1"/>
</dbReference>
<dbReference type="InterPro" id="IPR000209">
    <property type="entry name" value="Peptidase_S8/S53_dom"/>
</dbReference>
<dbReference type="Pfam" id="PF09286">
    <property type="entry name" value="Pro-kuma_activ"/>
    <property type="match status" value="1"/>
</dbReference>
<dbReference type="InterPro" id="IPR030400">
    <property type="entry name" value="Sedolisin_dom"/>
</dbReference>
<evidence type="ECO:0000256" key="1">
    <source>
        <dbReference type="ARBA" id="ARBA00001913"/>
    </source>
</evidence>
<feature type="domain" description="Peptidase S53" evidence="11">
    <location>
        <begin position="236"/>
        <end position="604"/>
    </location>
</feature>
<keyword evidence="13" id="KW-1185">Reference proteome</keyword>
<evidence type="ECO:0000256" key="10">
    <source>
        <dbReference type="SAM" id="SignalP"/>
    </source>
</evidence>
<organism evidence="12 13">
    <name type="scientific">Arthrobacter russicus</name>
    <dbReference type="NCBI Taxonomy" id="172040"/>
    <lineage>
        <taxon>Bacteria</taxon>
        <taxon>Bacillati</taxon>
        <taxon>Actinomycetota</taxon>
        <taxon>Actinomycetes</taxon>
        <taxon>Micrococcales</taxon>
        <taxon>Micrococcaceae</taxon>
        <taxon>Arthrobacter</taxon>
    </lineage>
</organism>
<comment type="cofactor">
    <cofactor evidence="1">
        <name>Ca(2+)</name>
        <dbReference type="ChEBI" id="CHEBI:29108"/>
    </cofactor>
</comment>
<sequence>MKKIGARTRSSVVAGLAVPALVLAFTGTAVAAIPASPDSVQGIAGSTSPRLGHAQRLDSAPAQQQRKITVSLAPHNAAGLDAFLANVNDPASPQYRHFLTSAEYAARFAPTPAEVSAVSSALTAKGLSVDRVGAGNRYVSASGSVAQLQDLFKTSLSQYRDSVTGADFTGADSEVKVPQALAGLITDVGGLTDEGKILRPASRQAPAAPEADAAKQAPSAVGAKGATDQGTGVKGGFTPKELNSGYNTASIANGAQGAGQTIALVEFSGHRSSHADVYDQQYNLATSAVQDINVDDGPQGYDEGEGEVDLDIQVLHAIAPKATVLDYQAPNTDSADIDLYNQIVTDNKASIISSSWGNPENQITKSHATSLSNIFKQAAAQGQTIFSASGDHGASDDWPNNSDSALTVDSPSSDPNVTGVGGTRLYIDSSTGAWSSEAVWNDYVKSGDTWRGASGGGVSTFFARPTWQTGTGVNTSQKRQVPDISSAAAEYQYSGYTEVYDGNGKDTNKAAWTSFTGTSAAAPLNAAFLALVANQGGGSVQFGNLNPAIYKAAANNPSAFHDVTSGSNSIVGKPSSYAVTAGYDKATGWGSPNFPAYGTEILKK</sequence>
<reference evidence="12 13" key="1">
    <citation type="submission" date="2023-07" db="EMBL/GenBank/DDBJ databases">
        <title>Sequencing the genomes of 1000 actinobacteria strains.</title>
        <authorList>
            <person name="Klenk H.-P."/>
        </authorList>
    </citation>
    <scope>NUCLEOTIDE SEQUENCE [LARGE SCALE GENOMIC DNA]</scope>
    <source>
        <strain evidence="12 13">DSM 14555</strain>
    </source>
</reference>
<comment type="similarity">
    <text evidence="8">Belongs to the peptidase S8 family.</text>
</comment>